<comment type="caution">
    <text evidence="10">The sequence shown here is derived from an EMBL/GenBank/DDBJ whole genome shotgun (WGS) entry which is preliminary data.</text>
</comment>
<dbReference type="SUPFAM" id="SSF53756">
    <property type="entry name" value="UDP-Glycosyltransferase/glycogen phosphorylase"/>
    <property type="match status" value="1"/>
</dbReference>
<keyword evidence="8" id="KW-0119">Carbohydrate metabolism</keyword>
<comment type="catalytic activity">
    <reaction evidence="1">
        <text>[(1-&gt;4)-alpha-D-glucosyl](n) + phosphate = [(1-&gt;4)-alpha-D-glucosyl](n-1) + alpha-D-glucose 1-phosphate</text>
        <dbReference type="Rhea" id="RHEA:41732"/>
        <dbReference type="Rhea" id="RHEA-COMP:9584"/>
        <dbReference type="Rhea" id="RHEA-COMP:9586"/>
        <dbReference type="ChEBI" id="CHEBI:15444"/>
        <dbReference type="ChEBI" id="CHEBI:43474"/>
        <dbReference type="ChEBI" id="CHEBI:58601"/>
        <dbReference type="EC" id="2.4.1.1"/>
    </reaction>
</comment>
<dbReference type="AlphaFoldDB" id="A0A955RRZ6"/>
<evidence type="ECO:0000256" key="1">
    <source>
        <dbReference type="ARBA" id="ARBA00001275"/>
    </source>
</evidence>
<evidence type="ECO:0000256" key="8">
    <source>
        <dbReference type="ARBA" id="ARBA00023277"/>
    </source>
</evidence>
<dbReference type="GO" id="GO:0005975">
    <property type="term" value="P:carbohydrate metabolic process"/>
    <property type="evidence" value="ECO:0007669"/>
    <property type="project" value="InterPro"/>
</dbReference>
<protein>
    <recommendedName>
        <fullName evidence="4">glycogen phosphorylase</fullName>
        <ecNumber evidence="4">2.4.1.1</ecNumber>
    </recommendedName>
</protein>
<keyword evidence="5" id="KW-0328">Glycosyltransferase</keyword>
<proteinExistence type="inferred from homology"/>
<dbReference type="NCBIfam" id="TIGR02094">
    <property type="entry name" value="more_P_ylases"/>
    <property type="match status" value="1"/>
</dbReference>
<dbReference type="PANTHER" id="PTHR42655">
    <property type="entry name" value="GLYCOGEN PHOSPHORYLASE"/>
    <property type="match status" value="1"/>
</dbReference>
<dbReference type="InterPro" id="IPR035090">
    <property type="entry name" value="Pyridoxal_P_attach_site"/>
</dbReference>
<evidence type="ECO:0000256" key="3">
    <source>
        <dbReference type="ARBA" id="ARBA00006047"/>
    </source>
</evidence>
<evidence type="ECO:0000313" key="11">
    <source>
        <dbReference type="Proteomes" id="UP000751518"/>
    </source>
</evidence>
<dbReference type="EMBL" id="JAGQKZ010000017">
    <property type="protein sequence ID" value="MCA9392068.1"/>
    <property type="molecule type" value="Genomic_DNA"/>
</dbReference>
<dbReference type="GO" id="GO:0008184">
    <property type="term" value="F:glycogen phosphorylase activity"/>
    <property type="evidence" value="ECO:0007669"/>
    <property type="project" value="InterPro"/>
</dbReference>
<dbReference type="InterPro" id="IPR011834">
    <property type="entry name" value="Agluc_phsphrylas"/>
</dbReference>
<dbReference type="Gene3D" id="3.40.50.2000">
    <property type="entry name" value="Glycogen Phosphorylase B"/>
    <property type="match status" value="3"/>
</dbReference>
<dbReference type="InterPro" id="IPR000811">
    <property type="entry name" value="Glyco_trans_35"/>
</dbReference>
<comment type="function">
    <text evidence="9">Phosphorylase is an important allosteric enzyme in carbohydrate metabolism. Enzymes from different sources differ in their regulatory mechanisms and in their natural substrates. However, all known phosphorylases share catalytic and structural properties.</text>
</comment>
<dbReference type="Pfam" id="PF00343">
    <property type="entry name" value="Phosphorylase"/>
    <property type="match status" value="2"/>
</dbReference>
<dbReference type="PANTHER" id="PTHR42655:SF1">
    <property type="entry name" value="GLYCOGEN PHOSPHORYLASE"/>
    <property type="match status" value="1"/>
</dbReference>
<dbReference type="InterPro" id="IPR052182">
    <property type="entry name" value="Glycogen/Maltodextrin_Phosph"/>
</dbReference>
<sequence length="565" mass="64883">MLRLKHEDNVIAYFSMEIGLDPEIPTYAGGLGILAGDTLRSMADLNINAVGVTLLSETGYFKQDLDQGEQTEEYVDWNYERYLSPQIPTVSVITQQGEIFVRIWEYKMTGIHGHTVPIYFLDTNFEKNTPEYRKITQRLYPTNRVYRLLQEVVLGVGGYKALEALGYEPTVYHLNEGHSAFLTLEFLDRVSKNANIKDPFEFVRERCVFTTHTPVPAGHDTFPRAQVQLHVEGYEFLKQLPQVFFFFFNLNMTHLALSMSIKVNGVAKKHAEFSQQMFPNYTINAITNGVHHAFWTSPAIQMLFDEFIPGWYEDPYALHAALTIPTYRIEQAHQENKMALFEYVRNETGVMLDPNVCTIGYARRITRYKRPDLLFYDLDELNRIAEQHPIQLIFAGKAHPDDKVGKSMIKEIMSLPKKLSDNVKLVYLPNYDIRLAKHVIPGVDVWLNTPKRPLEASGTSGMKASLNGVPNLSVLDGWWLEGHIEGITGWSIGPKPALNKSGDIVCVDCDDSDDLYYKLNDTILPMYYDNKEELSMIRRWCIALIGSYFHSHRMVEQYIVKSYLM</sequence>
<evidence type="ECO:0000313" key="10">
    <source>
        <dbReference type="EMBL" id="MCA9392068.1"/>
    </source>
</evidence>
<dbReference type="Proteomes" id="UP000751518">
    <property type="component" value="Unassembled WGS sequence"/>
</dbReference>
<evidence type="ECO:0000256" key="5">
    <source>
        <dbReference type="ARBA" id="ARBA00022676"/>
    </source>
</evidence>
<evidence type="ECO:0000256" key="4">
    <source>
        <dbReference type="ARBA" id="ARBA00012591"/>
    </source>
</evidence>
<dbReference type="GO" id="GO:0030170">
    <property type="term" value="F:pyridoxal phosphate binding"/>
    <property type="evidence" value="ECO:0007669"/>
    <property type="project" value="InterPro"/>
</dbReference>
<name>A0A955RRZ6_UNCKA</name>
<accession>A0A955RRZ6</accession>
<keyword evidence="6" id="KW-0808">Transferase</keyword>
<reference evidence="10" key="1">
    <citation type="submission" date="2020-04" db="EMBL/GenBank/DDBJ databases">
        <authorList>
            <person name="Zhang T."/>
        </authorList>
    </citation>
    <scope>NUCLEOTIDE SEQUENCE</scope>
    <source>
        <strain evidence="10">HKST-UBA03</strain>
    </source>
</reference>
<evidence type="ECO:0000256" key="6">
    <source>
        <dbReference type="ARBA" id="ARBA00022679"/>
    </source>
</evidence>
<dbReference type="PROSITE" id="PS00102">
    <property type="entry name" value="PHOSPHORYLASE"/>
    <property type="match status" value="1"/>
</dbReference>
<evidence type="ECO:0000256" key="9">
    <source>
        <dbReference type="ARBA" id="ARBA00025174"/>
    </source>
</evidence>
<organism evidence="10 11">
    <name type="scientific">candidate division WWE3 bacterium</name>
    <dbReference type="NCBI Taxonomy" id="2053526"/>
    <lineage>
        <taxon>Bacteria</taxon>
        <taxon>Katanobacteria</taxon>
    </lineage>
</organism>
<evidence type="ECO:0000256" key="7">
    <source>
        <dbReference type="ARBA" id="ARBA00022898"/>
    </source>
</evidence>
<gene>
    <name evidence="10" type="primary">glgP</name>
    <name evidence="10" type="ORF">KC614_02590</name>
</gene>
<comment type="cofactor">
    <cofactor evidence="2">
        <name>pyridoxal 5'-phosphate</name>
        <dbReference type="ChEBI" id="CHEBI:597326"/>
    </cofactor>
</comment>
<reference evidence="10" key="2">
    <citation type="journal article" date="2021" name="Microbiome">
        <title>Successional dynamics and alternative stable states in a saline activated sludge microbial community over 9 years.</title>
        <authorList>
            <person name="Wang Y."/>
            <person name="Ye J."/>
            <person name="Ju F."/>
            <person name="Liu L."/>
            <person name="Boyd J.A."/>
            <person name="Deng Y."/>
            <person name="Parks D.H."/>
            <person name="Jiang X."/>
            <person name="Yin X."/>
            <person name="Woodcroft B.J."/>
            <person name="Tyson G.W."/>
            <person name="Hugenholtz P."/>
            <person name="Polz M.F."/>
            <person name="Zhang T."/>
        </authorList>
    </citation>
    <scope>NUCLEOTIDE SEQUENCE</scope>
    <source>
        <strain evidence="10">HKST-UBA03</strain>
    </source>
</reference>
<keyword evidence="7" id="KW-0663">Pyridoxal phosphate</keyword>
<comment type="similarity">
    <text evidence="3">Belongs to the glycogen phosphorylase family.</text>
</comment>
<dbReference type="EC" id="2.4.1.1" evidence="4"/>
<evidence type="ECO:0000256" key="2">
    <source>
        <dbReference type="ARBA" id="ARBA00001933"/>
    </source>
</evidence>